<evidence type="ECO:0000313" key="4">
    <source>
        <dbReference type="RefSeq" id="XP_046596154.1"/>
    </source>
</evidence>
<name>A0ABM3G7D4_NEOLC</name>
<feature type="compositionally biased region" description="Polar residues" evidence="1">
    <location>
        <begin position="316"/>
        <end position="325"/>
    </location>
</feature>
<protein>
    <submittedName>
        <fullName evidence="4">Uncharacterized protein LOC124294543 isoform X1</fullName>
    </submittedName>
</protein>
<sequence>MLFQFMGQSIQFRLVEVSEREKSELSQLIKANGGVVSENSLIKFTSRNAHIEDGDLYLVDFIYDCVKQNKILDITKYKYGTKGIGCPMSQFLTGSASCMAFTNMDATFCPLHQSTLLDNSVRIRRLVDDQVRIQNEHDYGDNIMREIRPSYIQYEEIVLPTTDTEGSIPDSMYYPDESHSQNSCLRADSNVENQETLGGELVTDVPSPARFEEKSYDDASNEVNPENGRDIENIHSQDDSDPIRILGRTKIEDILRRDNFRLTSSDSDETIENASSWIECRRKKSYKPSSNDDTAWSSSQDEKATNVKSRKKDIRQQPSCSNWTGTKKFASKNKPSIQERLTRKSENEIIIATDSDSDVSEVRPNRLPNPTNKVRQCNRILQSTARRRRPIHRNFDNWEQQEMVNYLIKNSCISEARGNRVWKQMIDEGLLKHRTVHSLNNHFRRYILPNIHLYRMSKDSREEFQLLKQ</sequence>
<accession>A0ABM3G7D4</accession>
<dbReference type="Gene3D" id="1.10.10.60">
    <property type="entry name" value="Homeodomain-like"/>
    <property type="match status" value="1"/>
</dbReference>
<dbReference type="InterPro" id="IPR001357">
    <property type="entry name" value="BRCT_dom"/>
</dbReference>
<feature type="domain" description="BRCT" evidence="2">
    <location>
        <begin position="1"/>
        <end position="79"/>
    </location>
</feature>
<reference evidence="4" key="1">
    <citation type="submission" date="2025-08" db="UniProtKB">
        <authorList>
            <consortium name="RefSeq"/>
        </authorList>
    </citation>
    <scope>IDENTIFICATION</scope>
    <source>
        <tissue evidence="4">Thorax and Abdomen</tissue>
    </source>
</reference>
<keyword evidence="3" id="KW-1185">Reference proteome</keyword>
<dbReference type="RefSeq" id="XP_046596154.1">
    <property type="nucleotide sequence ID" value="XM_046740198.1"/>
</dbReference>
<dbReference type="Pfam" id="PF16589">
    <property type="entry name" value="BRCT_2"/>
    <property type="match status" value="1"/>
</dbReference>
<dbReference type="Proteomes" id="UP000829291">
    <property type="component" value="Chromosome 5"/>
</dbReference>
<feature type="region of interest" description="Disordered" evidence="1">
    <location>
        <begin position="198"/>
        <end position="240"/>
    </location>
</feature>
<dbReference type="GeneID" id="124294543"/>
<feature type="region of interest" description="Disordered" evidence="1">
    <location>
        <begin position="283"/>
        <end position="345"/>
    </location>
</feature>
<proteinExistence type="predicted"/>
<gene>
    <name evidence="4" type="primary">LOC124294543</name>
</gene>
<feature type="compositionally biased region" description="Basic and acidic residues" evidence="1">
    <location>
        <begin position="227"/>
        <end position="240"/>
    </location>
</feature>
<feature type="compositionally biased region" description="Polar residues" evidence="1">
    <location>
        <begin position="287"/>
        <end position="299"/>
    </location>
</feature>
<evidence type="ECO:0000259" key="2">
    <source>
        <dbReference type="PROSITE" id="PS50172"/>
    </source>
</evidence>
<dbReference type="PROSITE" id="PS50172">
    <property type="entry name" value="BRCT"/>
    <property type="match status" value="1"/>
</dbReference>
<evidence type="ECO:0000256" key="1">
    <source>
        <dbReference type="SAM" id="MobiDB-lite"/>
    </source>
</evidence>
<organism evidence="3 4">
    <name type="scientific">Neodiprion lecontei</name>
    <name type="common">Redheaded pine sawfly</name>
    <dbReference type="NCBI Taxonomy" id="441921"/>
    <lineage>
        <taxon>Eukaryota</taxon>
        <taxon>Metazoa</taxon>
        <taxon>Ecdysozoa</taxon>
        <taxon>Arthropoda</taxon>
        <taxon>Hexapoda</taxon>
        <taxon>Insecta</taxon>
        <taxon>Pterygota</taxon>
        <taxon>Neoptera</taxon>
        <taxon>Endopterygota</taxon>
        <taxon>Hymenoptera</taxon>
        <taxon>Tenthredinoidea</taxon>
        <taxon>Diprionidae</taxon>
        <taxon>Diprioninae</taxon>
        <taxon>Neodiprion</taxon>
    </lineage>
</organism>
<evidence type="ECO:0000313" key="3">
    <source>
        <dbReference type="Proteomes" id="UP000829291"/>
    </source>
</evidence>